<dbReference type="EC" id="1.6.5.2" evidence="2"/>
<organism evidence="2">
    <name type="scientific">uncultured Nocardioidaceae bacterium</name>
    <dbReference type="NCBI Taxonomy" id="253824"/>
    <lineage>
        <taxon>Bacteria</taxon>
        <taxon>Bacillati</taxon>
        <taxon>Actinomycetota</taxon>
        <taxon>Actinomycetes</taxon>
        <taxon>Propionibacteriales</taxon>
        <taxon>Nocardioidaceae</taxon>
        <taxon>environmental samples</taxon>
    </lineage>
</organism>
<accession>A0A6J4MX97</accession>
<sequence>VREDGRRLLLRHRIGPRAGRGSCRGGGEGRRRGAAEASTRAGGGGRDRLEPRLAHLCRRDEAPGRRGRPRGPGVGGLLRLRHAHPVRPPRRAAQAVPRPDGRAVAGGCLRRQAGHLVHLLDERPRRAGVDDPRAEQRLLPLGLPHPGAWLQRPAAARCGRQPLRRLVDQQRRPAVGVGAGGGEVPGAPGRRRVPTTRRL</sequence>
<keyword evidence="2" id="KW-0560">Oxidoreductase</keyword>
<feature type="non-terminal residue" evidence="2">
    <location>
        <position position="199"/>
    </location>
</feature>
<name>A0A6J4MX97_9ACTN</name>
<dbReference type="GO" id="GO:0003955">
    <property type="term" value="F:NAD(P)H dehydrogenase (quinone) activity"/>
    <property type="evidence" value="ECO:0007669"/>
    <property type="project" value="UniProtKB-EC"/>
</dbReference>
<feature type="region of interest" description="Disordered" evidence="1">
    <location>
        <begin position="12"/>
        <end position="48"/>
    </location>
</feature>
<protein>
    <submittedName>
        <fullName evidence="2">NAD(P)H dehydrogenase (Quinone), Type IV</fullName>
        <ecNumber evidence="2">1.6.5.2</ecNumber>
    </submittedName>
</protein>
<dbReference type="AlphaFoldDB" id="A0A6J4MX97"/>
<evidence type="ECO:0000313" key="2">
    <source>
        <dbReference type="EMBL" id="CAA9371479.1"/>
    </source>
</evidence>
<reference evidence="2" key="1">
    <citation type="submission" date="2020-02" db="EMBL/GenBank/DDBJ databases">
        <authorList>
            <person name="Meier V. D."/>
        </authorList>
    </citation>
    <scope>NUCLEOTIDE SEQUENCE</scope>
    <source>
        <strain evidence="2">AVDCRST_MAG47</strain>
    </source>
</reference>
<evidence type="ECO:0000256" key="1">
    <source>
        <dbReference type="SAM" id="MobiDB-lite"/>
    </source>
</evidence>
<feature type="compositionally biased region" description="Basic residues" evidence="1">
    <location>
        <begin position="189"/>
        <end position="199"/>
    </location>
</feature>
<proteinExistence type="predicted"/>
<dbReference type="EMBL" id="CADCUK010000089">
    <property type="protein sequence ID" value="CAA9371479.1"/>
    <property type="molecule type" value="Genomic_DNA"/>
</dbReference>
<feature type="non-terminal residue" evidence="2">
    <location>
        <position position="1"/>
    </location>
</feature>
<feature type="region of interest" description="Disordered" evidence="1">
    <location>
        <begin position="169"/>
        <end position="199"/>
    </location>
</feature>
<gene>
    <name evidence="2" type="ORF">AVDCRST_MAG47-1277</name>
</gene>